<dbReference type="KEGG" id="dpr:Despr_0437"/>
<dbReference type="Proteomes" id="UP000006365">
    <property type="component" value="Chromosome"/>
</dbReference>
<sequence length="324" mass="36599">MNDTFPRPTVLVSRCLGFAACRYDGAILKNPFVEQLQTQVEIIPVCPETDCGLGIPRAPIRLCQSEGGLVVYQPATGREVTTQLQATIDAIFKEHPQIDGAILKSKSPSCGLYDTKIYQGIDKPQFLKKAGGLFGEQVRHTFAGAAIEDEMRLTNLSLREHFLIKLFTLARFRSLNERPEMGALVAFHASHKLLFLAYNQSRFRQAGKIVANHEKRPAAEVFHLYREELRHILDAPLRISGVINTLFHAFGWISEHLGSAEKQHVINSIEEYRDERLPLQAVTRLLEAHALRFDNQYLLAQVFLRPYPRALADLSDSGRGREVR</sequence>
<dbReference type="InterPro" id="IPR007553">
    <property type="entry name" value="2-thiour_desulf"/>
</dbReference>
<keyword evidence="3" id="KW-1185">Reference proteome</keyword>
<organism evidence="2 3">
    <name type="scientific">Desulfobulbus propionicus (strain ATCC 33891 / DSM 2032 / VKM B-1956 / 1pr3)</name>
    <dbReference type="NCBI Taxonomy" id="577650"/>
    <lineage>
        <taxon>Bacteria</taxon>
        <taxon>Pseudomonadati</taxon>
        <taxon>Thermodesulfobacteriota</taxon>
        <taxon>Desulfobulbia</taxon>
        <taxon>Desulfobulbales</taxon>
        <taxon>Desulfobulbaceae</taxon>
        <taxon>Desulfobulbus</taxon>
    </lineage>
</organism>
<dbReference type="RefSeq" id="WP_015723165.1">
    <property type="nucleotide sequence ID" value="NC_014972.1"/>
</dbReference>
<dbReference type="Pfam" id="PF08349">
    <property type="entry name" value="DUF1722"/>
    <property type="match status" value="1"/>
</dbReference>
<dbReference type="PANTHER" id="PTHR30087:SF0">
    <property type="entry name" value="INNER MEMBRANE PROTEIN"/>
    <property type="match status" value="1"/>
</dbReference>
<dbReference type="PANTHER" id="PTHR30087">
    <property type="entry name" value="INNER MEMBRANE PROTEIN"/>
    <property type="match status" value="1"/>
</dbReference>
<reference evidence="2 3" key="1">
    <citation type="journal article" date="2011" name="Stand. Genomic Sci.">
        <title>Complete genome sequence of Desulfobulbus propionicus type strain (1pr3).</title>
        <authorList>
            <person name="Pagani I."/>
            <person name="Lapidus A."/>
            <person name="Nolan M."/>
            <person name="Lucas S."/>
            <person name="Hammon N."/>
            <person name="Deshpande S."/>
            <person name="Cheng J.F."/>
            <person name="Chertkov O."/>
            <person name="Davenport K."/>
            <person name="Tapia R."/>
            <person name="Han C."/>
            <person name="Goodwin L."/>
            <person name="Pitluck S."/>
            <person name="Liolios K."/>
            <person name="Mavromatis K."/>
            <person name="Ivanova N."/>
            <person name="Mikhailova N."/>
            <person name="Pati A."/>
            <person name="Chen A."/>
            <person name="Palaniappan K."/>
            <person name="Land M."/>
            <person name="Hauser L."/>
            <person name="Chang Y.J."/>
            <person name="Jeffries C.D."/>
            <person name="Detter J.C."/>
            <person name="Brambilla E."/>
            <person name="Kannan K.P."/>
            <person name="Djao O.D."/>
            <person name="Rohde M."/>
            <person name="Pukall R."/>
            <person name="Spring S."/>
            <person name="Goker M."/>
            <person name="Sikorski J."/>
            <person name="Woyke T."/>
            <person name="Bristow J."/>
            <person name="Eisen J.A."/>
            <person name="Markowitz V."/>
            <person name="Hugenholtz P."/>
            <person name="Kyrpides N.C."/>
            <person name="Klenk H.P."/>
        </authorList>
    </citation>
    <scope>NUCLEOTIDE SEQUENCE [LARGE SCALE GENOMIC DNA]</scope>
    <source>
        <strain evidence="3">ATCC 33891 / DSM 2032 / 1pr3</strain>
    </source>
</reference>
<evidence type="ECO:0000313" key="3">
    <source>
        <dbReference type="Proteomes" id="UP000006365"/>
    </source>
</evidence>
<evidence type="ECO:0000259" key="1">
    <source>
        <dbReference type="Pfam" id="PF08349"/>
    </source>
</evidence>
<proteinExistence type="predicted"/>
<dbReference type="AlphaFoldDB" id="A0A7U3YJN5"/>
<accession>A0A7U3YJN5</accession>
<dbReference type="InterPro" id="IPR013560">
    <property type="entry name" value="DUF1722"/>
</dbReference>
<evidence type="ECO:0000313" key="2">
    <source>
        <dbReference type="EMBL" id="ADW16618.1"/>
    </source>
</evidence>
<dbReference type="Pfam" id="PF04463">
    <property type="entry name" value="2-thiour_desulf"/>
    <property type="match status" value="1"/>
</dbReference>
<name>A0A7U3YJN5_DESPD</name>
<dbReference type="EMBL" id="CP002364">
    <property type="protein sequence ID" value="ADW16618.1"/>
    <property type="molecule type" value="Genomic_DNA"/>
</dbReference>
<feature type="domain" description="DUF1722" evidence="1">
    <location>
        <begin position="192"/>
        <end position="308"/>
    </location>
</feature>
<gene>
    <name evidence="2" type="ordered locus">Despr_0437</name>
</gene>
<protein>
    <recommendedName>
        <fullName evidence="1">DUF1722 domain-containing protein</fullName>
    </recommendedName>
</protein>